<feature type="transmembrane region" description="Helical" evidence="12">
    <location>
        <begin position="311"/>
        <end position="329"/>
    </location>
</feature>
<keyword evidence="2" id="KW-0813">Transport</keyword>
<gene>
    <name evidence="15" type="ORF">L0P92_00985</name>
</gene>
<dbReference type="Proteomes" id="UP001139384">
    <property type="component" value="Unassembled WGS sequence"/>
</dbReference>
<feature type="domain" description="ABC transporter" evidence="13">
    <location>
        <begin position="369"/>
        <end position="602"/>
    </location>
</feature>
<feature type="transmembrane region" description="Helical" evidence="12">
    <location>
        <begin position="50"/>
        <end position="71"/>
    </location>
</feature>
<dbReference type="Pfam" id="PF00005">
    <property type="entry name" value="ABC_tran"/>
    <property type="match status" value="1"/>
</dbReference>
<dbReference type="Gene3D" id="1.20.1560.10">
    <property type="entry name" value="ABC transporter type 1, transmembrane domain"/>
    <property type="match status" value="1"/>
</dbReference>
<evidence type="ECO:0000256" key="4">
    <source>
        <dbReference type="ARBA" id="ARBA00022519"/>
    </source>
</evidence>
<feature type="transmembrane region" description="Helical" evidence="12">
    <location>
        <begin position="279"/>
        <end position="305"/>
    </location>
</feature>
<evidence type="ECO:0000256" key="9">
    <source>
        <dbReference type="ARBA" id="ARBA00023136"/>
    </source>
</evidence>
<protein>
    <submittedName>
        <fullName evidence="15">ABC transporter ATP-binding protein/permease</fullName>
    </submittedName>
</protein>
<evidence type="ECO:0000256" key="11">
    <source>
        <dbReference type="SAM" id="MobiDB-lite"/>
    </source>
</evidence>
<keyword evidence="16" id="KW-1185">Reference proteome</keyword>
<dbReference type="SUPFAM" id="SSF90123">
    <property type="entry name" value="ABC transporter transmembrane region"/>
    <property type="match status" value="1"/>
</dbReference>
<keyword evidence="7 15" id="KW-0067">ATP-binding</keyword>
<evidence type="ECO:0000313" key="16">
    <source>
        <dbReference type="Proteomes" id="UP001139384"/>
    </source>
</evidence>
<evidence type="ECO:0000256" key="3">
    <source>
        <dbReference type="ARBA" id="ARBA00022475"/>
    </source>
</evidence>
<evidence type="ECO:0000256" key="8">
    <source>
        <dbReference type="ARBA" id="ARBA00022989"/>
    </source>
</evidence>
<dbReference type="InterPro" id="IPR036640">
    <property type="entry name" value="ABC1_TM_sf"/>
</dbReference>
<feature type="transmembrane region" description="Helical" evidence="12">
    <location>
        <begin position="163"/>
        <end position="184"/>
    </location>
</feature>
<dbReference type="GO" id="GO:0005886">
    <property type="term" value="C:plasma membrane"/>
    <property type="evidence" value="ECO:0007669"/>
    <property type="project" value="UniProtKB-SubCell"/>
</dbReference>
<dbReference type="GO" id="GO:0005524">
    <property type="term" value="F:ATP binding"/>
    <property type="evidence" value="ECO:0007669"/>
    <property type="project" value="UniProtKB-KW"/>
</dbReference>
<evidence type="ECO:0000256" key="7">
    <source>
        <dbReference type="ARBA" id="ARBA00022840"/>
    </source>
</evidence>
<dbReference type="PROSITE" id="PS00211">
    <property type="entry name" value="ABC_TRANSPORTER_1"/>
    <property type="match status" value="1"/>
</dbReference>
<comment type="similarity">
    <text evidence="10">Belongs to the ABC transporter superfamily. Siderophore-Fe(3+) uptake transporter (SIUT) (TC 3.A.1.21) family.</text>
</comment>
<evidence type="ECO:0000256" key="6">
    <source>
        <dbReference type="ARBA" id="ARBA00022741"/>
    </source>
</evidence>
<organism evidence="15 16">
    <name type="scientific">Streptomyces muensis</name>
    <dbReference type="NCBI Taxonomy" id="1077944"/>
    <lineage>
        <taxon>Bacteria</taxon>
        <taxon>Bacillati</taxon>
        <taxon>Actinomycetota</taxon>
        <taxon>Actinomycetes</taxon>
        <taxon>Kitasatosporales</taxon>
        <taxon>Streptomycetaceae</taxon>
        <taxon>Streptomyces</taxon>
    </lineage>
</organism>
<dbReference type="GO" id="GO:0140359">
    <property type="term" value="F:ABC-type transporter activity"/>
    <property type="evidence" value="ECO:0007669"/>
    <property type="project" value="InterPro"/>
</dbReference>
<feature type="compositionally biased region" description="Basic and acidic residues" evidence="11">
    <location>
        <begin position="8"/>
        <end position="21"/>
    </location>
</feature>
<dbReference type="InterPro" id="IPR011527">
    <property type="entry name" value="ABC1_TM_dom"/>
</dbReference>
<feature type="region of interest" description="Disordered" evidence="11">
    <location>
        <begin position="1"/>
        <end position="39"/>
    </location>
</feature>
<evidence type="ECO:0000256" key="12">
    <source>
        <dbReference type="SAM" id="Phobius"/>
    </source>
</evidence>
<dbReference type="SUPFAM" id="SSF52540">
    <property type="entry name" value="P-loop containing nucleoside triphosphate hydrolases"/>
    <property type="match status" value="1"/>
</dbReference>
<dbReference type="SMART" id="SM00382">
    <property type="entry name" value="AAA"/>
    <property type="match status" value="1"/>
</dbReference>
<evidence type="ECO:0000256" key="10">
    <source>
        <dbReference type="ARBA" id="ARBA00023455"/>
    </source>
</evidence>
<evidence type="ECO:0000259" key="13">
    <source>
        <dbReference type="PROSITE" id="PS50893"/>
    </source>
</evidence>
<dbReference type="InterPro" id="IPR003593">
    <property type="entry name" value="AAA+_ATPase"/>
</dbReference>
<dbReference type="Gene3D" id="3.40.50.300">
    <property type="entry name" value="P-loop containing nucleotide triphosphate hydrolases"/>
    <property type="match status" value="1"/>
</dbReference>
<evidence type="ECO:0000256" key="5">
    <source>
        <dbReference type="ARBA" id="ARBA00022692"/>
    </source>
</evidence>
<dbReference type="EMBL" id="JAKEIP010000002">
    <property type="protein sequence ID" value="MCF1592150.1"/>
    <property type="molecule type" value="Genomic_DNA"/>
</dbReference>
<dbReference type="InterPro" id="IPR003439">
    <property type="entry name" value="ABC_transporter-like_ATP-bd"/>
</dbReference>
<feature type="transmembrane region" description="Helical" evidence="12">
    <location>
        <begin position="91"/>
        <end position="110"/>
    </location>
</feature>
<evidence type="ECO:0000256" key="1">
    <source>
        <dbReference type="ARBA" id="ARBA00004429"/>
    </source>
</evidence>
<proteinExistence type="inferred from homology"/>
<dbReference type="PANTHER" id="PTHR24221:SF654">
    <property type="entry name" value="ATP-BINDING CASSETTE SUB-FAMILY B MEMBER 6"/>
    <property type="match status" value="1"/>
</dbReference>
<feature type="domain" description="ABC transmembrane type-1" evidence="14">
    <location>
        <begin position="58"/>
        <end position="337"/>
    </location>
</feature>
<evidence type="ECO:0000313" key="15">
    <source>
        <dbReference type="EMBL" id="MCF1592150.1"/>
    </source>
</evidence>
<evidence type="ECO:0000256" key="2">
    <source>
        <dbReference type="ARBA" id="ARBA00022448"/>
    </source>
</evidence>
<dbReference type="Pfam" id="PF00664">
    <property type="entry name" value="ABC_membrane"/>
    <property type="match status" value="1"/>
</dbReference>
<dbReference type="GO" id="GO:0016887">
    <property type="term" value="F:ATP hydrolysis activity"/>
    <property type="evidence" value="ECO:0007669"/>
    <property type="project" value="InterPro"/>
</dbReference>
<keyword evidence="9 12" id="KW-0472">Membrane</keyword>
<dbReference type="InterPro" id="IPR039421">
    <property type="entry name" value="Type_1_exporter"/>
</dbReference>
<dbReference type="AlphaFoldDB" id="A0A9X1TIP9"/>
<comment type="caution">
    <text evidence="15">The sequence shown here is derived from an EMBL/GenBank/DDBJ whole genome shotgun (WGS) entry which is preliminary data.</text>
</comment>
<name>A0A9X1TIP9_STRM4</name>
<accession>A0A9X1TIP9</accession>
<feature type="transmembrane region" description="Helical" evidence="12">
    <location>
        <begin position="190"/>
        <end position="207"/>
    </location>
</feature>
<dbReference type="RefSeq" id="WP_234760435.1">
    <property type="nucleotide sequence ID" value="NZ_JAKEIP010000002.1"/>
</dbReference>
<dbReference type="GO" id="GO:0034040">
    <property type="term" value="F:ATPase-coupled lipid transmembrane transporter activity"/>
    <property type="evidence" value="ECO:0007669"/>
    <property type="project" value="TreeGrafter"/>
</dbReference>
<dbReference type="FunFam" id="3.40.50.300:FF:000221">
    <property type="entry name" value="Multidrug ABC transporter ATP-binding protein"/>
    <property type="match status" value="1"/>
</dbReference>
<comment type="subcellular location">
    <subcellularLocation>
        <location evidence="1">Cell inner membrane</location>
        <topology evidence="1">Multi-pass membrane protein</topology>
    </subcellularLocation>
</comment>
<evidence type="ECO:0000259" key="14">
    <source>
        <dbReference type="PROSITE" id="PS50929"/>
    </source>
</evidence>
<keyword evidence="3" id="KW-1003">Cell membrane</keyword>
<sequence>MTGAALADTREDTPDNNRDNPDTPTPTAEPEAAGKPPGLGDLLAPVRGRLLAAVVPQAAAAVCSMVPFIAVAELARALLASGGPDEGRAWAAAWTAVAALVARLVLYALAGGLTHHADADLQLGLRRRIARHLGRLPLGWFTENSSGEVKKAAGDDISTLHHLVAHTALEVTAAVVAPVTALVYLLTVDWRLALVALLPLLLGFWFFKQAMSGGDEVTGRFFASMGRVNAAVVEFVHGITVVKAYGRTARAHRAYDDAADDFAVFFRDWIMSTTRASSAAGFALSGPAALLVATAAGTLFVTQGWADAVDIVPFVLLGPALTGSVMGLAQSGHAVQGGMESARRLHALLATPPLPEAPAPQPLGQPGLVELSGVRFGYDDTTEVLAGIDLTLRPGTVTALVGASGSGKSTLARLVPRFWDVTAGSVRIGGTDVRELASAELYRQVSFVFQDPHLLRTTVRDNIRLARPDADDTAVEAAARSARIHERILRLPRGYDSVVGDDAVLSGGESQRLAVARALLADAPVLVLDEATSFADPESEAAVQQALSALAAGRTLLVIAHRLATVRDADHIVVLDEGRVSEQGTHDELLNLGGRYARMWALQKGDAR</sequence>
<keyword evidence="5 12" id="KW-0812">Transmembrane</keyword>
<keyword evidence="4" id="KW-0997">Cell inner membrane</keyword>
<dbReference type="PANTHER" id="PTHR24221">
    <property type="entry name" value="ATP-BINDING CASSETTE SUB-FAMILY B"/>
    <property type="match status" value="1"/>
</dbReference>
<dbReference type="InterPro" id="IPR017871">
    <property type="entry name" value="ABC_transporter-like_CS"/>
</dbReference>
<dbReference type="PROSITE" id="PS50929">
    <property type="entry name" value="ABC_TM1F"/>
    <property type="match status" value="1"/>
</dbReference>
<reference evidence="15" key="1">
    <citation type="submission" date="2022-01" db="EMBL/GenBank/DDBJ databases">
        <title>Draft Genome Sequences of Seven Type Strains of the Genus Streptomyces.</title>
        <authorList>
            <person name="Aziz S."/>
            <person name="Coretto E."/>
            <person name="Chronakova A."/>
            <person name="Sproer C."/>
            <person name="Huber K."/>
            <person name="Nouioui I."/>
            <person name="Gross H."/>
        </authorList>
    </citation>
    <scope>NUCLEOTIDE SEQUENCE</scope>
    <source>
        <strain evidence="15">DSM 103493</strain>
    </source>
</reference>
<dbReference type="PROSITE" id="PS50893">
    <property type="entry name" value="ABC_TRANSPORTER_2"/>
    <property type="match status" value="1"/>
</dbReference>
<keyword evidence="6" id="KW-0547">Nucleotide-binding</keyword>
<keyword evidence="8 12" id="KW-1133">Transmembrane helix</keyword>
<dbReference type="InterPro" id="IPR027417">
    <property type="entry name" value="P-loop_NTPase"/>
</dbReference>